<keyword evidence="3" id="KW-0285">Flavoprotein</keyword>
<evidence type="ECO:0000256" key="5">
    <source>
        <dbReference type="ARBA" id="ARBA00023002"/>
    </source>
</evidence>
<dbReference type="InterPro" id="IPR016166">
    <property type="entry name" value="FAD-bd_PCMH"/>
</dbReference>
<dbReference type="PANTHER" id="PTHR42973">
    <property type="entry name" value="BINDING OXIDOREDUCTASE, PUTATIVE (AFU_ORTHOLOGUE AFUA_1G17690)-RELATED"/>
    <property type="match status" value="1"/>
</dbReference>
<dbReference type="InterPro" id="IPR016169">
    <property type="entry name" value="FAD-bd_PCMH_sub2"/>
</dbReference>
<dbReference type="InterPro" id="IPR036318">
    <property type="entry name" value="FAD-bd_PCMH-like_sf"/>
</dbReference>
<keyword evidence="4" id="KW-0274">FAD</keyword>
<name>A0A7Y9AR48_9ACTN</name>
<dbReference type="GO" id="GO:0071949">
    <property type="term" value="F:FAD binding"/>
    <property type="evidence" value="ECO:0007669"/>
    <property type="project" value="InterPro"/>
</dbReference>
<comment type="similarity">
    <text evidence="2">Belongs to the oxygen-dependent FAD-linked oxidoreductase family.</text>
</comment>
<dbReference type="Gene3D" id="3.30.43.10">
    <property type="entry name" value="Uridine Diphospho-n-acetylenolpyruvylglucosamine Reductase, domain 2"/>
    <property type="match status" value="1"/>
</dbReference>
<evidence type="ECO:0000259" key="6">
    <source>
        <dbReference type="PROSITE" id="PS51387"/>
    </source>
</evidence>
<dbReference type="InterPro" id="IPR050416">
    <property type="entry name" value="FAD-linked_Oxidoreductase"/>
</dbReference>
<dbReference type="RefSeq" id="WP_179748117.1">
    <property type="nucleotide sequence ID" value="NZ_BAAAGN010000002.1"/>
</dbReference>
<comment type="caution">
    <text evidence="7">The sequence shown here is derived from an EMBL/GenBank/DDBJ whole genome shotgun (WGS) entry which is preliminary data.</text>
</comment>
<dbReference type="InterPro" id="IPR016167">
    <property type="entry name" value="FAD-bd_PCMH_sub1"/>
</dbReference>
<protein>
    <recommendedName>
        <fullName evidence="6">FAD-binding PCMH-type domain-containing protein</fullName>
    </recommendedName>
</protein>
<accession>A0A7Y9AR48</accession>
<comment type="cofactor">
    <cofactor evidence="1">
        <name>FAD</name>
        <dbReference type="ChEBI" id="CHEBI:57692"/>
    </cofactor>
</comment>
<proteinExistence type="inferred from homology"/>
<dbReference type="PANTHER" id="PTHR42973:SF39">
    <property type="entry name" value="FAD-BINDING PCMH-TYPE DOMAIN-CONTAINING PROTEIN"/>
    <property type="match status" value="1"/>
</dbReference>
<evidence type="ECO:0000256" key="2">
    <source>
        <dbReference type="ARBA" id="ARBA00005466"/>
    </source>
</evidence>
<dbReference type="Gene3D" id="3.30.465.10">
    <property type="match status" value="1"/>
</dbReference>
<evidence type="ECO:0000313" key="8">
    <source>
        <dbReference type="Proteomes" id="UP000521922"/>
    </source>
</evidence>
<reference evidence="7 8" key="1">
    <citation type="submission" date="2020-07" db="EMBL/GenBank/DDBJ databases">
        <title>Sequencing the genomes of 1000 actinobacteria strains.</title>
        <authorList>
            <person name="Klenk H.-P."/>
        </authorList>
    </citation>
    <scope>NUCLEOTIDE SEQUENCE [LARGE SCALE GENOMIC DNA]</scope>
    <source>
        <strain evidence="7 8">DSM 7487</strain>
    </source>
</reference>
<keyword evidence="5" id="KW-0560">Oxidoreductase</keyword>
<evidence type="ECO:0000256" key="4">
    <source>
        <dbReference type="ARBA" id="ARBA00022827"/>
    </source>
</evidence>
<dbReference type="SUPFAM" id="SSF56176">
    <property type="entry name" value="FAD-binding/transporter-associated domain-like"/>
    <property type="match status" value="1"/>
</dbReference>
<dbReference type="GO" id="GO:0016491">
    <property type="term" value="F:oxidoreductase activity"/>
    <property type="evidence" value="ECO:0007669"/>
    <property type="project" value="UniProtKB-KW"/>
</dbReference>
<dbReference type="InterPro" id="IPR006094">
    <property type="entry name" value="Oxid_FAD_bind_N"/>
</dbReference>
<evidence type="ECO:0000313" key="7">
    <source>
        <dbReference type="EMBL" id="NYD20465.1"/>
    </source>
</evidence>
<organism evidence="7 8">
    <name type="scientific">Kineococcus aurantiacus</name>
    <dbReference type="NCBI Taxonomy" id="37633"/>
    <lineage>
        <taxon>Bacteria</taxon>
        <taxon>Bacillati</taxon>
        <taxon>Actinomycetota</taxon>
        <taxon>Actinomycetes</taxon>
        <taxon>Kineosporiales</taxon>
        <taxon>Kineosporiaceae</taxon>
        <taxon>Kineococcus</taxon>
    </lineage>
</organism>
<dbReference type="Proteomes" id="UP000521922">
    <property type="component" value="Unassembled WGS sequence"/>
</dbReference>
<dbReference type="AlphaFoldDB" id="A0A7Y9AR48"/>
<dbReference type="PROSITE" id="PS51387">
    <property type="entry name" value="FAD_PCMH"/>
    <property type="match status" value="1"/>
</dbReference>
<dbReference type="Pfam" id="PF01565">
    <property type="entry name" value="FAD_binding_4"/>
    <property type="match status" value="1"/>
</dbReference>
<dbReference type="EMBL" id="JACCBB010000001">
    <property type="protein sequence ID" value="NYD20465.1"/>
    <property type="molecule type" value="Genomic_DNA"/>
</dbReference>
<dbReference type="Gene3D" id="3.40.462.20">
    <property type="match status" value="1"/>
</dbReference>
<sequence>MSTTASATLTTGPAAGLAPFAPPGSAEYAEATAAYQLAAAVEPVAAFTARTVQDVVHAVTTARRAGLPLQVSTTGHAIGRTGSPTGPLDGALLLRPLIDAPVRVDPHQRTARVPAGKTWGEVLPQVVPHGLTVLHGSSPTVGVIGYLLGGGISFYGRRFGLAANSVRSLTLVLADGQVVTASATQRPELFWALRGGGGGFGVVVEAEIDLVPVHAVVTGTAVWDAADAARLAPLWQEWARTAPPQITTSLRMLSLPPLPSLPPALAGRRVLALDGAATATTAADLPAARRIVEDMLAPLSAVAQPRLNTWAPAPPQALPAVHMDPPGPVAFSSDTALVGELDEAGWAALLGAAPSLLALELRQLGGALGTPVPGGGALDHFSAPLQYYAVGLADPDTAAATATDLRAARSALRPYLTGLTAPNFVDSSQQPQRSYDAATRARVERIRLEVDRDGLFARDVSPVRD</sequence>
<keyword evidence="8" id="KW-1185">Reference proteome</keyword>
<feature type="domain" description="FAD-binding PCMH-type" evidence="6">
    <location>
        <begin position="39"/>
        <end position="213"/>
    </location>
</feature>
<evidence type="ECO:0000256" key="3">
    <source>
        <dbReference type="ARBA" id="ARBA00022630"/>
    </source>
</evidence>
<gene>
    <name evidence="7" type="ORF">BJ968_000005</name>
</gene>
<evidence type="ECO:0000256" key="1">
    <source>
        <dbReference type="ARBA" id="ARBA00001974"/>
    </source>
</evidence>